<gene>
    <name evidence="12" type="ORF">PgNI_03205</name>
</gene>
<dbReference type="KEGG" id="pgri:PgNI_03205"/>
<dbReference type="PANTHER" id="PTHR14145">
    <property type="entry name" value="26S PROTESOME SUBUNIT 6"/>
    <property type="match status" value="1"/>
</dbReference>
<evidence type="ECO:0000256" key="1">
    <source>
        <dbReference type="ARBA" id="ARBA00004123"/>
    </source>
</evidence>
<dbReference type="Pfam" id="PF10602">
    <property type="entry name" value="RPN7"/>
    <property type="match status" value="1"/>
</dbReference>
<dbReference type="FunFam" id="1.25.40.570:FF:000022">
    <property type="entry name" value="COP9 signalosome complex subunit 1"/>
    <property type="match status" value="1"/>
</dbReference>
<dbReference type="AlphaFoldDB" id="A0A6P8BBJ2"/>
<accession>A0A6P8BBJ2</accession>
<dbReference type="PANTHER" id="PTHR14145:SF2">
    <property type="entry name" value="COP9 SIGNALOSOME COMPLEX SUBUNIT 1"/>
    <property type="match status" value="1"/>
</dbReference>
<dbReference type="InterPro" id="IPR045135">
    <property type="entry name" value="Rpn7_N"/>
</dbReference>
<evidence type="ECO:0000256" key="7">
    <source>
        <dbReference type="ARBA" id="ARBA00023242"/>
    </source>
</evidence>
<feature type="coiled-coil region" evidence="9">
    <location>
        <begin position="106"/>
        <end position="133"/>
    </location>
</feature>
<comment type="subcellular location">
    <subcellularLocation>
        <location evidence="2">Cytoplasm</location>
    </subcellularLocation>
    <subcellularLocation>
        <location evidence="1">Nucleus</location>
    </subcellularLocation>
</comment>
<dbReference type="PROSITE" id="PS50250">
    <property type="entry name" value="PCI"/>
    <property type="match status" value="1"/>
</dbReference>
<evidence type="ECO:0000256" key="4">
    <source>
        <dbReference type="ARBA" id="ARBA00011098"/>
    </source>
</evidence>
<protein>
    <recommendedName>
        <fullName evidence="8">COP9 signalosome complex subunit 1</fullName>
    </recommendedName>
</protein>
<dbReference type="RefSeq" id="XP_030984568.1">
    <property type="nucleotide sequence ID" value="XM_031123260.1"/>
</dbReference>
<evidence type="ECO:0000259" key="10">
    <source>
        <dbReference type="PROSITE" id="PS50250"/>
    </source>
</evidence>
<comment type="subunit">
    <text evidence="4">Component of the COP9 signalosome (CSN) complex.</text>
</comment>
<evidence type="ECO:0000256" key="9">
    <source>
        <dbReference type="SAM" id="Coils"/>
    </source>
</evidence>
<dbReference type="Gene3D" id="1.25.40.570">
    <property type="match status" value="1"/>
</dbReference>
<proteinExistence type="inferred from homology"/>
<dbReference type="SUPFAM" id="SSF46785">
    <property type="entry name" value="Winged helix' DNA-binding domain"/>
    <property type="match status" value="1"/>
</dbReference>
<dbReference type="InterPro" id="IPR000717">
    <property type="entry name" value="PCI_dom"/>
</dbReference>
<evidence type="ECO:0000256" key="6">
    <source>
        <dbReference type="ARBA" id="ARBA00022790"/>
    </source>
</evidence>
<dbReference type="GO" id="GO:0008180">
    <property type="term" value="C:COP9 signalosome"/>
    <property type="evidence" value="ECO:0007669"/>
    <property type="project" value="UniProtKB-KW"/>
</dbReference>
<evidence type="ECO:0000313" key="11">
    <source>
        <dbReference type="Proteomes" id="UP000515153"/>
    </source>
</evidence>
<keyword evidence="9" id="KW-0175">Coiled coil</keyword>
<reference evidence="12" key="1">
    <citation type="journal article" date="2019" name="Mol. Biol. Evol.">
        <title>Blast fungal genomes show frequent chromosomal changes, gene gains and losses, and effector gene turnover.</title>
        <authorList>
            <person name="Gomez Luciano L.B."/>
            <person name="Jason Tsai I."/>
            <person name="Chuma I."/>
            <person name="Tosa Y."/>
            <person name="Chen Y.H."/>
            <person name="Li J.Y."/>
            <person name="Li M.Y."/>
            <person name="Jade Lu M.Y."/>
            <person name="Nakayashiki H."/>
            <person name="Li W.H."/>
        </authorList>
    </citation>
    <scope>NUCLEOTIDE SEQUENCE</scope>
    <source>
        <strain evidence="12">NI907</strain>
    </source>
</reference>
<feature type="domain" description="PCI" evidence="10">
    <location>
        <begin position="226"/>
        <end position="397"/>
    </location>
</feature>
<comment type="similarity">
    <text evidence="3">Belongs to the CSN1 family.</text>
</comment>
<dbReference type="Proteomes" id="UP000515153">
    <property type="component" value="Unplaced"/>
</dbReference>
<keyword evidence="6" id="KW-0736">Signalosome</keyword>
<dbReference type="OrthoDB" id="422427at2759"/>
<evidence type="ECO:0000313" key="12">
    <source>
        <dbReference type="RefSeq" id="XP_030984568.1"/>
    </source>
</evidence>
<sequence>MATPPEKLLEYFTAMDAAGAVIIKDTPKLDLETYMQNYNGRTRFDRLMLIGQCSVVLCIDALKAAVAEAKRGKDVARYREAVDLLRQAAPNEPEANLDRQWIDVTEKSNREETKRLEQELKGYKNNLVRESIRMGNEDLGKHLEETGNLADASEAYSRMRPDVSTSKQVADVGKHLIRVALQKRDWTAVNSSLNRIAGLQSQLSEDLGFPTYIRVMDGLANLGQERYKEAAAAFLKADHSAPASSYADAMSPNDVAIYGSLLSLATMDRVAIQTNVLDNSSFRSFLELEPHLRRAITQFVNGRYSSCLEILESYRSDYLLDMHLQRHVPELFLQIRSKCISQYLLPFSCVTIASLDESFAVDGESIEEELVTMISNGILDARINSVDKLVTATAVKPRIQMQLAALKAAQQYETEAAERLRRMNILAAELEVKNNNKRGMTVADTEWEGSSSAMASVF</sequence>
<dbReference type="SMART" id="SM00088">
    <property type="entry name" value="PINT"/>
    <property type="match status" value="1"/>
</dbReference>
<dbReference type="Pfam" id="PF01399">
    <property type="entry name" value="PCI"/>
    <property type="match status" value="1"/>
</dbReference>
<dbReference type="GO" id="GO:0005737">
    <property type="term" value="C:cytoplasm"/>
    <property type="evidence" value="ECO:0007669"/>
    <property type="project" value="UniProtKB-SubCell"/>
</dbReference>
<keyword evidence="7" id="KW-0539">Nucleus</keyword>
<keyword evidence="5" id="KW-0963">Cytoplasm</keyword>
<reference evidence="12" key="2">
    <citation type="submission" date="2019-10" db="EMBL/GenBank/DDBJ databases">
        <authorList>
            <consortium name="NCBI Genome Project"/>
        </authorList>
    </citation>
    <scope>NUCLEOTIDE SEQUENCE</scope>
    <source>
        <strain evidence="12">NI907</strain>
    </source>
</reference>
<keyword evidence="11" id="KW-1185">Reference proteome</keyword>
<evidence type="ECO:0000256" key="8">
    <source>
        <dbReference type="ARBA" id="ARBA00067814"/>
    </source>
</evidence>
<name>A0A6P8BBJ2_PYRGI</name>
<evidence type="ECO:0000256" key="2">
    <source>
        <dbReference type="ARBA" id="ARBA00004496"/>
    </source>
</evidence>
<dbReference type="InterPro" id="IPR036390">
    <property type="entry name" value="WH_DNA-bd_sf"/>
</dbReference>
<dbReference type="GeneID" id="41958170"/>
<organism evidence="11 12">
    <name type="scientific">Pyricularia grisea</name>
    <name type="common">Crabgrass-specific blast fungus</name>
    <name type="synonym">Magnaporthe grisea</name>
    <dbReference type="NCBI Taxonomy" id="148305"/>
    <lineage>
        <taxon>Eukaryota</taxon>
        <taxon>Fungi</taxon>
        <taxon>Dikarya</taxon>
        <taxon>Ascomycota</taxon>
        <taxon>Pezizomycotina</taxon>
        <taxon>Sordariomycetes</taxon>
        <taxon>Sordariomycetidae</taxon>
        <taxon>Magnaporthales</taxon>
        <taxon>Pyriculariaceae</taxon>
        <taxon>Pyricularia</taxon>
    </lineage>
</organism>
<evidence type="ECO:0000256" key="5">
    <source>
        <dbReference type="ARBA" id="ARBA00022490"/>
    </source>
</evidence>
<reference evidence="12" key="3">
    <citation type="submission" date="2025-08" db="UniProtKB">
        <authorList>
            <consortium name="RefSeq"/>
        </authorList>
    </citation>
    <scope>IDENTIFICATION</scope>
    <source>
        <strain evidence="12">NI907</strain>
    </source>
</reference>
<evidence type="ECO:0000256" key="3">
    <source>
        <dbReference type="ARBA" id="ARBA00008793"/>
    </source>
</evidence>
<dbReference type="InterPro" id="IPR019585">
    <property type="entry name" value="Rpn7/CSN1"/>
</dbReference>